<evidence type="ECO:0000313" key="9">
    <source>
        <dbReference type="Proteomes" id="UP000318864"/>
    </source>
</evidence>
<dbReference type="Gene3D" id="3.40.50.300">
    <property type="entry name" value="P-loop containing nucleotide triphosphate hydrolases"/>
    <property type="match status" value="1"/>
</dbReference>
<dbReference type="Gene3D" id="3.30.1510.10">
    <property type="entry name" value="Domain 2, N(10)-formyltetrahydrofolate synthetase"/>
    <property type="match status" value="1"/>
</dbReference>
<keyword evidence="3 6" id="KW-0436">Ligase</keyword>
<evidence type="ECO:0000313" key="8">
    <source>
        <dbReference type="EMBL" id="THE63955.1"/>
    </source>
</evidence>
<evidence type="ECO:0000256" key="2">
    <source>
        <dbReference type="ARBA" id="ARBA00022563"/>
    </source>
</evidence>
<proteinExistence type="inferred from homology"/>
<dbReference type="GO" id="GO:0035999">
    <property type="term" value="P:tetrahydrofolate interconversion"/>
    <property type="evidence" value="ECO:0007669"/>
    <property type="project" value="UniProtKB-UniRule"/>
</dbReference>
<dbReference type="RefSeq" id="WP_141465589.1">
    <property type="nucleotide sequence ID" value="NZ_RBZW01000053.1"/>
</dbReference>
<comment type="caution">
    <text evidence="8">The sequence shown here is derived from an EMBL/GenBank/DDBJ whole genome shotgun (WGS) entry which is preliminary data.</text>
</comment>
<dbReference type="Proteomes" id="UP000318864">
    <property type="component" value="Unassembled WGS sequence"/>
</dbReference>
<comment type="similarity">
    <text evidence="6">Belongs to the formate--tetrahydrofolate ligase family.</text>
</comment>
<accession>A0A4S3TLT1</accession>
<evidence type="ECO:0000256" key="6">
    <source>
        <dbReference type="HAMAP-Rule" id="MF_01543"/>
    </source>
</evidence>
<dbReference type="UniPathway" id="UPA00193"/>
<evidence type="ECO:0000256" key="5">
    <source>
        <dbReference type="ARBA" id="ARBA00022840"/>
    </source>
</evidence>
<dbReference type="InterPro" id="IPR000559">
    <property type="entry name" value="Formate_THF_ligase"/>
</dbReference>
<dbReference type="EC" id="6.3.4.3" evidence="6"/>
<feature type="region of interest" description="Disordered" evidence="7">
    <location>
        <begin position="1"/>
        <end position="40"/>
    </location>
</feature>
<name>A0A4S3TLT1_9EURY</name>
<evidence type="ECO:0000256" key="7">
    <source>
        <dbReference type="SAM" id="MobiDB-lite"/>
    </source>
</evidence>
<comment type="caution">
    <text evidence="6">Lacks conserved residue(s) required for the propagation of feature annotation.</text>
</comment>
<keyword evidence="4 6" id="KW-0547">Nucleotide-binding</keyword>
<organism evidence="8 9">
    <name type="scientific">Salinadaptatus halalkaliphilus</name>
    <dbReference type="NCBI Taxonomy" id="2419781"/>
    <lineage>
        <taxon>Archaea</taxon>
        <taxon>Methanobacteriati</taxon>
        <taxon>Methanobacteriota</taxon>
        <taxon>Stenosarchaea group</taxon>
        <taxon>Halobacteria</taxon>
        <taxon>Halobacteriales</taxon>
        <taxon>Natrialbaceae</taxon>
        <taxon>Salinadaptatus</taxon>
    </lineage>
</organism>
<feature type="compositionally biased region" description="Acidic residues" evidence="7">
    <location>
        <begin position="27"/>
        <end position="38"/>
    </location>
</feature>
<dbReference type="NCBIfam" id="NF010030">
    <property type="entry name" value="PRK13505.1"/>
    <property type="match status" value="1"/>
</dbReference>
<dbReference type="GO" id="GO:0004329">
    <property type="term" value="F:formate-tetrahydrofolate ligase activity"/>
    <property type="evidence" value="ECO:0007669"/>
    <property type="project" value="UniProtKB-UniRule"/>
</dbReference>
<comment type="catalytic activity">
    <reaction evidence="6">
        <text>(6S)-5,6,7,8-tetrahydrofolate + formate + ATP = (6R)-10-formyltetrahydrofolate + ADP + phosphate</text>
        <dbReference type="Rhea" id="RHEA:20221"/>
        <dbReference type="ChEBI" id="CHEBI:15740"/>
        <dbReference type="ChEBI" id="CHEBI:30616"/>
        <dbReference type="ChEBI" id="CHEBI:43474"/>
        <dbReference type="ChEBI" id="CHEBI:57453"/>
        <dbReference type="ChEBI" id="CHEBI:195366"/>
        <dbReference type="ChEBI" id="CHEBI:456216"/>
        <dbReference type="EC" id="6.3.4.3"/>
    </reaction>
</comment>
<dbReference type="OrthoDB" id="53075at2157"/>
<dbReference type="Pfam" id="PF01268">
    <property type="entry name" value="FTHFS"/>
    <property type="match status" value="1"/>
</dbReference>
<keyword evidence="2 6" id="KW-0554">One-carbon metabolism</keyword>
<comment type="pathway">
    <text evidence="1 6">One-carbon metabolism; tetrahydrofolate interconversion.</text>
</comment>
<dbReference type="FunFam" id="3.30.1510.10:FF:000001">
    <property type="entry name" value="Formate--tetrahydrofolate ligase"/>
    <property type="match status" value="1"/>
</dbReference>
<dbReference type="AlphaFoldDB" id="A0A4S3TLT1"/>
<evidence type="ECO:0000256" key="4">
    <source>
        <dbReference type="ARBA" id="ARBA00022741"/>
    </source>
</evidence>
<dbReference type="SUPFAM" id="SSF52540">
    <property type="entry name" value="P-loop containing nucleoside triphosphate hydrolases"/>
    <property type="match status" value="1"/>
</dbReference>
<dbReference type="PROSITE" id="PS00721">
    <property type="entry name" value="FTHFS_1"/>
    <property type="match status" value="1"/>
</dbReference>
<reference evidence="8 9" key="1">
    <citation type="submission" date="2018-10" db="EMBL/GenBank/DDBJ databases">
        <title>Natronolimnobius sp. XQ-INN 246 isolated from Inner Mongolia Autonomous Region of China.</title>
        <authorList>
            <person name="Xue Q."/>
        </authorList>
    </citation>
    <scope>NUCLEOTIDE SEQUENCE [LARGE SCALE GENOMIC DNA]</scope>
    <source>
        <strain evidence="8 9">XQ-INN 246</strain>
    </source>
</reference>
<sequence length="575" mass="60732">MTQTNSDGAVPPDSEIARNASRHPIEDIADEMGLDETDLDRRGDGVAKLTWEAIRRQRNEPADGTLVLVTAMTPTQRGAGKTVTTIGLGQALARQGESSVVAIREPSQGPVFGIKGGAAGGGYSQVLPMEEINLHFTGDIHAVTAAHNLVAAMIDAERTHDDELGIEPDSVVWNRALDVNDRALREIVVGLGGKVNGPPREDSFLISAASELMAVLCLATDIPDLEDRIARILVAYDTDGEPITIADLDCVGAVTALLKDALRPNLVQTLEGTPAFVHGGPFANIATGTNSILANQLGLRLGDYLVTEAGFGADLGAEKFVNIVARNGPAPDVAVVVATVDALVKHGEAMLERQQRIQQADDDAGENHVAVVRAGCENLDHHVDNLRAMGLPVIVAVNRFPDDTDEEVRAVLEHCDQRDVPAAVSTVHRDGGAGGLELAERVRDAAESGVTSLRHSYDPSMPIDEKIRAIATQVYGADDVEFTPQARDDIETLTALGLDDLSVCLSKTPASLSDDPDEAGVPFGWELTVRELYPSAGAGFVVALTGDVLTMPGLPADPAATDIEVDDDGTVRGLE</sequence>
<dbReference type="InterPro" id="IPR027417">
    <property type="entry name" value="P-loop_NTPase"/>
</dbReference>
<dbReference type="HAMAP" id="MF_01543">
    <property type="entry name" value="FTHFS"/>
    <property type="match status" value="1"/>
</dbReference>
<keyword evidence="9" id="KW-1185">Reference proteome</keyword>
<gene>
    <name evidence="6" type="primary">fhs</name>
    <name evidence="8" type="ORF">D8Y22_15475</name>
</gene>
<dbReference type="GO" id="GO:0005524">
    <property type="term" value="F:ATP binding"/>
    <property type="evidence" value="ECO:0007669"/>
    <property type="project" value="UniProtKB-UniRule"/>
</dbReference>
<evidence type="ECO:0000256" key="1">
    <source>
        <dbReference type="ARBA" id="ARBA00004777"/>
    </source>
</evidence>
<evidence type="ECO:0000256" key="3">
    <source>
        <dbReference type="ARBA" id="ARBA00022598"/>
    </source>
</evidence>
<dbReference type="EMBL" id="RBZW01000053">
    <property type="protein sequence ID" value="THE63955.1"/>
    <property type="molecule type" value="Genomic_DNA"/>
</dbReference>
<dbReference type="InterPro" id="IPR020628">
    <property type="entry name" value="Formate_THF_ligase_CS"/>
</dbReference>
<protein>
    <recommendedName>
        <fullName evidence="6">Formate--tetrahydrofolate ligase</fullName>
        <ecNumber evidence="6">6.3.4.3</ecNumber>
    </recommendedName>
    <alternativeName>
        <fullName evidence="6">Formyltetrahydrofolate synthetase</fullName>
        <shortName evidence="6">FHS</shortName>
        <shortName evidence="6">FTHFS</shortName>
    </alternativeName>
</protein>
<keyword evidence="5 6" id="KW-0067">ATP-binding</keyword>
<dbReference type="Gene3D" id="3.10.410.10">
    <property type="entry name" value="Formyltetrahydrofolate synthetase, domain 3"/>
    <property type="match status" value="1"/>
</dbReference>